<dbReference type="GO" id="GO:0006119">
    <property type="term" value="P:oxidative phosphorylation"/>
    <property type="evidence" value="ECO:0007669"/>
    <property type="project" value="UniProtKB-UniPathway"/>
</dbReference>
<keyword evidence="3 16" id="KW-0813">Transport</keyword>
<keyword evidence="12 17" id="KW-0408">Iron</keyword>
<evidence type="ECO:0000256" key="11">
    <source>
        <dbReference type="ARBA" id="ARBA00022989"/>
    </source>
</evidence>
<feature type="transmembrane region" description="Helical" evidence="17">
    <location>
        <begin position="121"/>
        <end position="140"/>
    </location>
</feature>
<feature type="transmembrane region" description="Helical" evidence="17">
    <location>
        <begin position="42"/>
        <end position="62"/>
    </location>
</feature>
<gene>
    <name evidence="19" type="primary">ctaD</name>
    <name evidence="19" type="ORF">ESZ00_17525</name>
</gene>
<keyword evidence="6 16" id="KW-0679">Respiratory chain</keyword>
<dbReference type="GO" id="GO:0016491">
    <property type="term" value="F:oxidoreductase activity"/>
    <property type="evidence" value="ECO:0007669"/>
    <property type="project" value="UniProtKB-KW"/>
</dbReference>
<dbReference type="GO" id="GO:0004129">
    <property type="term" value="F:cytochrome-c oxidase activity"/>
    <property type="evidence" value="ECO:0007669"/>
    <property type="project" value="UniProtKB-EC"/>
</dbReference>
<dbReference type="PROSITE" id="PS00077">
    <property type="entry name" value="COX1_CUB"/>
    <property type="match status" value="1"/>
</dbReference>
<dbReference type="InterPro" id="IPR000883">
    <property type="entry name" value="Cyt_C_Oxase_1"/>
</dbReference>
<dbReference type="GO" id="GO:0020037">
    <property type="term" value="F:heme binding"/>
    <property type="evidence" value="ECO:0007669"/>
    <property type="project" value="InterPro"/>
</dbReference>
<comment type="catalytic activity">
    <reaction evidence="15 17">
        <text>4 Fe(II)-[cytochrome c] + O2 + 8 H(+)(in) = 4 Fe(III)-[cytochrome c] + 2 H2O + 4 H(+)(out)</text>
        <dbReference type="Rhea" id="RHEA:11436"/>
        <dbReference type="Rhea" id="RHEA-COMP:10350"/>
        <dbReference type="Rhea" id="RHEA-COMP:14399"/>
        <dbReference type="ChEBI" id="CHEBI:15377"/>
        <dbReference type="ChEBI" id="CHEBI:15378"/>
        <dbReference type="ChEBI" id="CHEBI:15379"/>
        <dbReference type="ChEBI" id="CHEBI:29033"/>
        <dbReference type="ChEBI" id="CHEBI:29034"/>
        <dbReference type="EC" id="7.1.1.9"/>
    </reaction>
</comment>
<feature type="transmembrane region" description="Helical" evidence="17">
    <location>
        <begin position="400"/>
        <end position="424"/>
    </location>
</feature>
<feature type="domain" description="Cytochrome oxidase subunit I profile" evidence="18">
    <location>
        <begin position="25"/>
        <end position="544"/>
    </location>
</feature>
<sequence length="564" mass="62589">MADSTLPIQGALDITPPAARKHSILEIAHSWITTVDHKKLGILYTVFGIFWLLVGGAEAIAIRIQLAMPNNHFLSPQTYNQFFTMHGTTMVFLVGMTIIFGFANYLVPLMIGARDMAFPRLNAFSFWVTAFGGTLLYYSFLGGSGLYGVGSAPDVGWFAYAPLTARAFSPGHATDYWAISLIVSGIGTVGTAINIVATTVSMRCKGMTLMRMPLFVWLFFVVSALTLITITPLTAAQIMLTIDRYLGGHFFDTQAGGSAVAWMHFFWIFGHPEVYVLILPAFAIANEIIPVFSRKAIFGYPAMAAASVGIAFVSLGVWAHHMFTVGMTSVSNAFFTLSTMLVGIPTGIKIFNWLATMWGGKIRFATPMLFLTAFLFQFLIAGLTGIMLSVSPWDWQLHNSYFVIAHFHYVLVGALVFAIFGGLYYWFPKATGKMLSEKIGKWHFWLFIIGFHLTFDTMHVPGILGMPRSIYTYEPDRGWGPWNLVVSIGGIIQGIATLVFAYNMIVSLRKGEEAGPDPWDAWTLEWTTSSPPPDYNFAIDPVVGSRRPLWDLKHPEDPDWKYEA</sequence>
<comment type="function">
    <text evidence="17">Cytochrome c oxidase is the component of the respiratory chain that catalyzes the reduction of oxygen to water. Subunits 1-3 form the functional core of the enzyme complex. CO I is the catalytic subunit of the enzyme. Electrons originating in cytochrome c are transferred via the copper A center of subunit 2 and heme A of subunit 1 to the bimetallic center formed by heme A3 and copper B.</text>
</comment>
<feature type="transmembrane region" description="Helical" evidence="17">
    <location>
        <begin position="367"/>
        <end position="388"/>
    </location>
</feature>
<dbReference type="Pfam" id="PF00115">
    <property type="entry name" value="COX1"/>
    <property type="match status" value="1"/>
</dbReference>
<dbReference type="GO" id="GO:0015990">
    <property type="term" value="P:electron transport coupled proton transport"/>
    <property type="evidence" value="ECO:0007669"/>
    <property type="project" value="InterPro"/>
</dbReference>
<protein>
    <recommendedName>
        <fullName evidence="17">Cytochrome c oxidase subunit 1</fullName>
        <ecNumber evidence="17">7.1.1.9</ecNumber>
    </recommendedName>
</protein>
<keyword evidence="19" id="KW-0560">Oxidoreductase</keyword>
<feature type="transmembrane region" description="Helical" evidence="17">
    <location>
        <begin position="484"/>
        <end position="505"/>
    </location>
</feature>
<evidence type="ECO:0000313" key="19">
    <source>
        <dbReference type="EMBL" id="RXS93840.1"/>
    </source>
</evidence>
<evidence type="ECO:0000256" key="2">
    <source>
        <dbReference type="ARBA" id="ARBA00004673"/>
    </source>
</evidence>
<keyword evidence="13 17" id="KW-0186">Copper</keyword>
<evidence type="ECO:0000256" key="8">
    <source>
        <dbReference type="ARBA" id="ARBA00022723"/>
    </source>
</evidence>
<organism evidence="19 20">
    <name type="scientific">Silvibacterium dinghuense</name>
    <dbReference type="NCBI Taxonomy" id="1560006"/>
    <lineage>
        <taxon>Bacteria</taxon>
        <taxon>Pseudomonadati</taxon>
        <taxon>Acidobacteriota</taxon>
        <taxon>Terriglobia</taxon>
        <taxon>Terriglobales</taxon>
        <taxon>Acidobacteriaceae</taxon>
        <taxon>Silvibacterium</taxon>
    </lineage>
</organism>
<dbReference type="InterPro" id="IPR023615">
    <property type="entry name" value="Cyt_c_Oxase_su1_BS"/>
</dbReference>
<evidence type="ECO:0000256" key="14">
    <source>
        <dbReference type="ARBA" id="ARBA00023136"/>
    </source>
</evidence>
<keyword evidence="11 17" id="KW-1133">Transmembrane helix</keyword>
<proteinExistence type="inferred from homology"/>
<dbReference type="FunFam" id="1.20.210.10:FF:000006">
    <property type="entry name" value="Cytochrome c oxidase subunit 1"/>
    <property type="match status" value="1"/>
</dbReference>
<evidence type="ECO:0000256" key="7">
    <source>
        <dbReference type="ARBA" id="ARBA00022692"/>
    </source>
</evidence>
<evidence type="ECO:0000256" key="5">
    <source>
        <dbReference type="ARBA" id="ARBA00022617"/>
    </source>
</evidence>
<feature type="transmembrane region" description="Helical" evidence="17">
    <location>
        <begin position="214"/>
        <end position="240"/>
    </location>
</feature>
<evidence type="ECO:0000256" key="4">
    <source>
        <dbReference type="ARBA" id="ARBA00022475"/>
    </source>
</evidence>
<feature type="transmembrane region" description="Helical" evidence="17">
    <location>
        <begin position="260"/>
        <end position="285"/>
    </location>
</feature>
<dbReference type="UniPathway" id="UPA00705"/>
<evidence type="ECO:0000256" key="1">
    <source>
        <dbReference type="ARBA" id="ARBA00004651"/>
    </source>
</evidence>
<dbReference type="InterPro" id="IPR036927">
    <property type="entry name" value="Cyt_c_oxase-like_su1_sf"/>
</dbReference>
<dbReference type="GO" id="GO:0022904">
    <property type="term" value="P:respiratory electron transport chain"/>
    <property type="evidence" value="ECO:0007669"/>
    <property type="project" value="TreeGrafter"/>
</dbReference>
<evidence type="ECO:0000313" key="20">
    <source>
        <dbReference type="Proteomes" id="UP000290253"/>
    </source>
</evidence>
<dbReference type="SUPFAM" id="SSF81442">
    <property type="entry name" value="Cytochrome c oxidase subunit I-like"/>
    <property type="match status" value="1"/>
</dbReference>
<dbReference type="InterPro" id="IPR023616">
    <property type="entry name" value="Cyt_c_oxase-like_su1_dom"/>
</dbReference>
<dbReference type="CDD" id="cd01662">
    <property type="entry name" value="Ubiquinol_Oxidase_I"/>
    <property type="match status" value="1"/>
</dbReference>
<evidence type="ECO:0000256" key="9">
    <source>
        <dbReference type="ARBA" id="ARBA00022967"/>
    </source>
</evidence>
<keyword evidence="7 16" id="KW-0812">Transmembrane</keyword>
<evidence type="ECO:0000256" key="16">
    <source>
        <dbReference type="RuleBase" id="RU000370"/>
    </source>
</evidence>
<feature type="transmembrane region" description="Helical" evidence="17">
    <location>
        <begin position="176"/>
        <end position="202"/>
    </location>
</feature>
<dbReference type="GO" id="GO:0046872">
    <property type="term" value="F:metal ion binding"/>
    <property type="evidence" value="ECO:0007669"/>
    <property type="project" value="UniProtKB-KW"/>
</dbReference>
<dbReference type="Gene3D" id="1.20.210.10">
    <property type="entry name" value="Cytochrome c oxidase-like, subunit I domain"/>
    <property type="match status" value="1"/>
</dbReference>
<comment type="similarity">
    <text evidence="16">Belongs to the heme-copper respiratory oxidase family.</text>
</comment>
<keyword evidence="8 17" id="KW-0479">Metal-binding</keyword>
<evidence type="ECO:0000256" key="6">
    <source>
        <dbReference type="ARBA" id="ARBA00022660"/>
    </source>
</evidence>
<dbReference type="PRINTS" id="PR01165">
    <property type="entry name" value="CYCOXIDASEI"/>
</dbReference>
<feature type="transmembrane region" description="Helical" evidence="17">
    <location>
        <begin position="333"/>
        <end position="355"/>
    </location>
</feature>
<evidence type="ECO:0000256" key="10">
    <source>
        <dbReference type="ARBA" id="ARBA00022982"/>
    </source>
</evidence>
<comment type="caution">
    <text evidence="19">The sequence shown here is derived from an EMBL/GenBank/DDBJ whole genome shotgun (WGS) entry which is preliminary data.</text>
</comment>
<accession>A0A4Q1S9V9</accession>
<reference evidence="19 20" key="1">
    <citation type="journal article" date="2016" name="Int. J. Syst. Evol. Microbiol.">
        <title>Acidipila dinghuensis sp. nov., an acidobacterium isolated from forest soil.</title>
        <authorList>
            <person name="Jiang Y.W."/>
            <person name="Wang J."/>
            <person name="Chen M.H."/>
            <person name="Lv Y.Y."/>
            <person name="Qiu L.H."/>
        </authorList>
    </citation>
    <scope>NUCLEOTIDE SEQUENCE [LARGE SCALE GENOMIC DNA]</scope>
    <source>
        <strain evidence="19 20">DHOF10</strain>
    </source>
</reference>
<feature type="transmembrane region" description="Helical" evidence="17">
    <location>
        <begin position="297"/>
        <end position="321"/>
    </location>
</feature>
<keyword evidence="14 17" id="KW-0472">Membrane</keyword>
<comment type="subcellular location">
    <subcellularLocation>
        <location evidence="1 17">Cell membrane</location>
        <topology evidence="1 17">Multi-pass membrane protein</topology>
    </subcellularLocation>
</comment>
<comment type="pathway">
    <text evidence="2 17">Energy metabolism; oxidative phosphorylation.</text>
</comment>
<dbReference type="EC" id="7.1.1.9" evidence="17"/>
<keyword evidence="4 17" id="KW-1003">Cell membrane</keyword>
<dbReference type="PANTHER" id="PTHR10422">
    <property type="entry name" value="CYTOCHROME C OXIDASE SUBUNIT 1"/>
    <property type="match status" value="1"/>
</dbReference>
<keyword evidence="10 16" id="KW-0249">Electron transport</keyword>
<dbReference type="NCBIfam" id="TIGR02891">
    <property type="entry name" value="CtaD_CoxA"/>
    <property type="match status" value="1"/>
</dbReference>
<evidence type="ECO:0000256" key="17">
    <source>
        <dbReference type="RuleBase" id="RU363061"/>
    </source>
</evidence>
<dbReference type="OrthoDB" id="9759913at2"/>
<evidence type="ECO:0000256" key="12">
    <source>
        <dbReference type="ARBA" id="ARBA00023004"/>
    </source>
</evidence>
<dbReference type="Proteomes" id="UP000290253">
    <property type="component" value="Unassembled WGS sequence"/>
</dbReference>
<evidence type="ECO:0000256" key="15">
    <source>
        <dbReference type="ARBA" id="ARBA00047816"/>
    </source>
</evidence>
<keyword evidence="9" id="KW-1278">Translocase</keyword>
<dbReference type="GO" id="GO:0005886">
    <property type="term" value="C:plasma membrane"/>
    <property type="evidence" value="ECO:0007669"/>
    <property type="project" value="UniProtKB-SubCell"/>
</dbReference>
<dbReference type="AlphaFoldDB" id="A0A4Q1S9V9"/>
<evidence type="ECO:0000256" key="13">
    <source>
        <dbReference type="ARBA" id="ARBA00023008"/>
    </source>
</evidence>
<dbReference type="PANTHER" id="PTHR10422:SF18">
    <property type="entry name" value="CYTOCHROME C OXIDASE SUBUNIT 1"/>
    <property type="match status" value="1"/>
</dbReference>
<feature type="transmembrane region" description="Helical" evidence="17">
    <location>
        <begin position="444"/>
        <end position="464"/>
    </location>
</feature>
<feature type="transmembrane region" description="Helical" evidence="17">
    <location>
        <begin position="82"/>
        <end position="109"/>
    </location>
</feature>
<evidence type="ECO:0000259" key="18">
    <source>
        <dbReference type="PROSITE" id="PS50855"/>
    </source>
</evidence>
<dbReference type="EMBL" id="SDMK01000004">
    <property type="protein sequence ID" value="RXS93840.1"/>
    <property type="molecule type" value="Genomic_DNA"/>
</dbReference>
<keyword evidence="20" id="KW-1185">Reference proteome</keyword>
<evidence type="ECO:0000256" key="3">
    <source>
        <dbReference type="ARBA" id="ARBA00022448"/>
    </source>
</evidence>
<dbReference type="InterPro" id="IPR014241">
    <property type="entry name" value="Cyt_c_oxidase_su1_bac"/>
</dbReference>
<dbReference type="RefSeq" id="WP_129209688.1">
    <property type="nucleotide sequence ID" value="NZ_BMGU01000002.1"/>
</dbReference>
<dbReference type="PROSITE" id="PS50855">
    <property type="entry name" value="COX1"/>
    <property type="match status" value="1"/>
</dbReference>
<keyword evidence="5 16" id="KW-0349">Heme</keyword>
<name>A0A4Q1S9V9_9BACT</name>